<dbReference type="OrthoDB" id="4259849at2"/>
<protein>
    <submittedName>
        <fullName evidence="2">ABC transporter</fullName>
    </submittedName>
</protein>
<feature type="transmembrane region" description="Helical" evidence="1">
    <location>
        <begin position="137"/>
        <end position="155"/>
    </location>
</feature>
<sequence length="210" mass="21932">MVPVWRTLPRRALTIAGAVGLLLAASTRLPDHAPGAGPGLFVLRLTALSGALGLAFLLDDPARNTSATTPVARPLRTVLRLAMALPLTALWWTTALLLVPSPTRPPLLPVTLQAAATTAAALALATVAVRFTDSPEVGRSTAICLLTGAAVAVLTPNRWGLLATPADPWWEPTQLRWAAVLGVTLAVCALWTPEPLGQGLLRRTATTSGR</sequence>
<proteinExistence type="predicted"/>
<dbReference type="EMBL" id="LMWW01000044">
    <property type="protein sequence ID" value="KUN80261.1"/>
    <property type="molecule type" value="Genomic_DNA"/>
</dbReference>
<comment type="caution">
    <text evidence="2">The sequence shown here is derived from an EMBL/GenBank/DDBJ whole genome shotgun (WGS) entry which is preliminary data.</text>
</comment>
<name>A0A117RAL9_9ACTN</name>
<organism evidence="2 3">
    <name type="scientific">Streptomyces griseoruber</name>
    <dbReference type="NCBI Taxonomy" id="1943"/>
    <lineage>
        <taxon>Bacteria</taxon>
        <taxon>Bacillati</taxon>
        <taxon>Actinomycetota</taxon>
        <taxon>Actinomycetes</taxon>
        <taxon>Kitasatosporales</taxon>
        <taxon>Streptomycetaceae</taxon>
        <taxon>Streptomyces</taxon>
    </lineage>
</organism>
<gene>
    <name evidence="2" type="ORF">AQJ64_26055</name>
</gene>
<keyword evidence="1" id="KW-0472">Membrane</keyword>
<dbReference type="AlphaFoldDB" id="A0A117RAL9"/>
<feature type="transmembrane region" description="Helical" evidence="1">
    <location>
        <begin position="40"/>
        <end position="58"/>
    </location>
</feature>
<keyword evidence="1" id="KW-0812">Transmembrane</keyword>
<reference evidence="2 3" key="1">
    <citation type="submission" date="2015-10" db="EMBL/GenBank/DDBJ databases">
        <title>Draft genome sequence of Streptomyces griseoruber DSM 40281, type strain for the species Streptomyces griseoruber.</title>
        <authorList>
            <person name="Ruckert C."/>
            <person name="Winkler A."/>
            <person name="Kalinowski J."/>
            <person name="Kampfer P."/>
            <person name="Glaeser S."/>
        </authorList>
    </citation>
    <scope>NUCLEOTIDE SEQUENCE [LARGE SCALE GENOMIC DNA]</scope>
    <source>
        <strain evidence="2 3">DSM 40281</strain>
    </source>
</reference>
<dbReference type="STRING" id="1943.AQJ64_26055"/>
<accession>A0A117RAL9</accession>
<dbReference type="Proteomes" id="UP000052982">
    <property type="component" value="Unassembled WGS sequence"/>
</dbReference>
<feature type="transmembrane region" description="Helical" evidence="1">
    <location>
        <begin position="78"/>
        <end position="98"/>
    </location>
</feature>
<evidence type="ECO:0000256" key="1">
    <source>
        <dbReference type="SAM" id="Phobius"/>
    </source>
</evidence>
<evidence type="ECO:0000313" key="2">
    <source>
        <dbReference type="EMBL" id="KUN80261.1"/>
    </source>
</evidence>
<evidence type="ECO:0000313" key="3">
    <source>
        <dbReference type="Proteomes" id="UP000052982"/>
    </source>
</evidence>
<feature type="transmembrane region" description="Helical" evidence="1">
    <location>
        <begin position="110"/>
        <end position="130"/>
    </location>
</feature>
<keyword evidence="1" id="KW-1133">Transmembrane helix</keyword>
<feature type="transmembrane region" description="Helical" evidence="1">
    <location>
        <begin position="175"/>
        <end position="193"/>
    </location>
</feature>
<keyword evidence="3" id="KW-1185">Reference proteome</keyword>